<accession>A0ABS4G791</accession>
<organism evidence="1 2">
    <name type="scientific">Youngiibacter multivorans</name>
    <dbReference type="NCBI Taxonomy" id="937251"/>
    <lineage>
        <taxon>Bacteria</taxon>
        <taxon>Bacillati</taxon>
        <taxon>Bacillota</taxon>
        <taxon>Clostridia</taxon>
        <taxon>Eubacteriales</taxon>
        <taxon>Clostridiaceae</taxon>
        <taxon>Youngiibacter</taxon>
    </lineage>
</organism>
<proteinExistence type="predicted"/>
<evidence type="ECO:0000313" key="1">
    <source>
        <dbReference type="EMBL" id="MBP1920419.1"/>
    </source>
</evidence>
<evidence type="ECO:0000313" key="2">
    <source>
        <dbReference type="Proteomes" id="UP001519271"/>
    </source>
</evidence>
<sequence length="107" mass="12466">MVFTIVIGDDCMECRAYYPKGKSVILLRYANNLIIEIEYMLKTYSSLNGSYVVFCYPSSMDFDNDKTKQALNTVNLYHDDEKVLDSIICDALTMSYVDLQKYYEETF</sequence>
<gene>
    <name evidence="1" type="ORF">J2Z34_002930</name>
</gene>
<dbReference type="EMBL" id="JAGGKC010000029">
    <property type="protein sequence ID" value="MBP1920419.1"/>
    <property type="molecule type" value="Genomic_DNA"/>
</dbReference>
<keyword evidence="2" id="KW-1185">Reference proteome</keyword>
<reference evidence="1 2" key="1">
    <citation type="submission" date="2021-03" db="EMBL/GenBank/DDBJ databases">
        <title>Genomic Encyclopedia of Type Strains, Phase IV (KMG-IV): sequencing the most valuable type-strain genomes for metagenomic binning, comparative biology and taxonomic classification.</title>
        <authorList>
            <person name="Goeker M."/>
        </authorList>
    </citation>
    <scope>NUCLEOTIDE SEQUENCE [LARGE SCALE GENOMIC DNA]</scope>
    <source>
        <strain evidence="1 2">DSM 6139</strain>
    </source>
</reference>
<protein>
    <submittedName>
        <fullName evidence="1">Uncharacterized protein</fullName>
    </submittedName>
</protein>
<name>A0ABS4G791_9CLOT</name>
<dbReference type="Proteomes" id="UP001519271">
    <property type="component" value="Unassembled WGS sequence"/>
</dbReference>
<dbReference type="RefSeq" id="WP_209460592.1">
    <property type="nucleotide sequence ID" value="NZ_JAGGKC010000029.1"/>
</dbReference>
<comment type="caution">
    <text evidence="1">The sequence shown here is derived from an EMBL/GenBank/DDBJ whole genome shotgun (WGS) entry which is preliminary data.</text>
</comment>